<evidence type="ECO:0000256" key="3">
    <source>
        <dbReference type="ARBA" id="ARBA00008754"/>
    </source>
</evidence>
<dbReference type="Pfam" id="PF02502">
    <property type="entry name" value="LacAB_rpiB"/>
    <property type="match status" value="1"/>
</dbReference>
<evidence type="ECO:0000256" key="6">
    <source>
        <dbReference type="ARBA" id="ARBA00014007"/>
    </source>
</evidence>
<evidence type="ECO:0000256" key="7">
    <source>
        <dbReference type="ARBA" id="ARBA00023235"/>
    </source>
</evidence>
<comment type="subunit">
    <text evidence="4">Homodimer.</text>
</comment>
<dbReference type="EMBL" id="NBXB01000016">
    <property type="protein sequence ID" value="RFA15999.1"/>
    <property type="molecule type" value="Genomic_DNA"/>
</dbReference>
<evidence type="ECO:0000313" key="10">
    <source>
        <dbReference type="Proteomes" id="UP000256541"/>
    </source>
</evidence>
<dbReference type="PANTHER" id="PTHR30345:SF0">
    <property type="entry name" value="DNA DAMAGE-REPAIR_TOLERATION PROTEIN DRT102"/>
    <property type="match status" value="1"/>
</dbReference>
<dbReference type="SUPFAM" id="SSF89623">
    <property type="entry name" value="Ribose/Galactose isomerase RpiB/AlsB"/>
    <property type="match status" value="1"/>
</dbReference>
<comment type="pathway">
    <text evidence="2">Carbohydrate degradation; pentose phosphate pathway; D-ribose 5-phosphate from D-ribulose 5-phosphate (non-oxidative stage): step 1/1.</text>
</comment>
<dbReference type="EC" id="5.3.1.6" evidence="5"/>
<gene>
    <name evidence="9" type="ORF">B7R22_05210</name>
</gene>
<dbReference type="PANTHER" id="PTHR30345">
    <property type="entry name" value="RIBOSE-5-PHOSPHATE ISOMERASE B"/>
    <property type="match status" value="1"/>
</dbReference>
<dbReference type="AlphaFoldDB" id="A0A3E0W2J7"/>
<comment type="similarity">
    <text evidence="3">Belongs to the LacAB/RpiB family.</text>
</comment>
<dbReference type="GO" id="GO:0019316">
    <property type="term" value="P:D-allose catabolic process"/>
    <property type="evidence" value="ECO:0007669"/>
    <property type="project" value="TreeGrafter"/>
</dbReference>
<dbReference type="InterPro" id="IPR036569">
    <property type="entry name" value="RpiB_LacA_LacB_sf"/>
</dbReference>
<protein>
    <recommendedName>
        <fullName evidence="6">Ribose-5-phosphate isomerase B</fullName>
        <ecNumber evidence="5">5.3.1.6</ecNumber>
    </recommendedName>
    <alternativeName>
        <fullName evidence="8">Phosphoriboisomerase B</fullName>
    </alternativeName>
</protein>
<dbReference type="Proteomes" id="UP000256541">
    <property type="component" value="Unassembled WGS sequence"/>
</dbReference>
<dbReference type="InterPro" id="IPR003500">
    <property type="entry name" value="RpiB_LacA_LacB"/>
</dbReference>
<evidence type="ECO:0000256" key="1">
    <source>
        <dbReference type="ARBA" id="ARBA00001713"/>
    </source>
</evidence>
<dbReference type="NCBIfam" id="NF004051">
    <property type="entry name" value="PRK05571.1"/>
    <property type="match status" value="1"/>
</dbReference>
<reference evidence="9 10" key="1">
    <citation type="submission" date="2017-04" db="EMBL/GenBank/DDBJ databases">
        <title>Comparative genome analysis of Subtercola boreus.</title>
        <authorList>
            <person name="Cho Y.-J."/>
            <person name="Cho A."/>
            <person name="Kim O.-S."/>
            <person name="Lee J.-I."/>
        </authorList>
    </citation>
    <scope>NUCLEOTIDE SEQUENCE [LARGE SCALE GENOMIC DNA]</scope>
    <source>
        <strain evidence="9 10">P27479</strain>
    </source>
</reference>
<dbReference type="InterPro" id="IPR011860">
    <property type="entry name" value="Rib-5-P_Isoase_Actino"/>
</dbReference>
<comment type="catalytic activity">
    <reaction evidence="1">
        <text>aldehydo-D-ribose 5-phosphate = D-ribulose 5-phosphate</text>
        <dbReference type="Rhea" id="RHEA:14657"/>
        <dbReference type="ChEBI" id="CHEBI:58121"/>
        <dbReference type="ChEBI" id="CHEBI:58273"/>
        <dbReference type="EC" id="5.3.1.6"/>
    </reaction>
</comment>
<name>A0A3E0W2J7_9MICO</name>
<dbReference type="NCBIfam" id="TIGR00689">
    <property type="entry name" value="rpiB_lacA_lacB"/>
    <property type="match status" value="1"/>
</dbReference>
<dbReference type="Gene3D" id="3.40.1400.10">
    <property type="entry name" value="Sugar-phosphate isomerase, RpiB/LacA/LacB"/>
    <property type="match status" value="1"/>
</dbReference>
<dbReference type="OrthoDB" id="1778624at2"/>
<dbReference type="NCBIfam" id="TIGR02133">
    <property type="entry name" value="RPI_actino"/>
    <property type="match status" value="1"/>
</dbReference>
<dbReference type="GO" id="GO:0009052">
    <property type="term" value="P:pentose-phosphate shunt, non-oxidative branch"/>
    <property type="evidence" value="ECO:0007669"/>
    <property type="project" value="TreeGrafter"/>
</dbReference>
<evidence type="ECO:0000256" key="5">
    <source>
        <dbReference type="ARBA" id="ARBA00011959"/>
    </source>
</evidence>
<evidence type="ECO:0000256" key="2">
    <source>
        <dbReference type="ARBA" id="ARBA00004988"/>
    </source>
</evidence>
<dbReference type="GO" id="GO:0004751">
    <property type="term" value="F:ribose-5-phosphate isomerase activity"/>
    <property type="evidence" value="ECO:0007669"/>
    <property type="project" value="UniProtKB-EC"/>
</dbReference>
<comment type="caution">
    <text evidence="9">The sequence shown here is derived from an EMBL/GenBank/DDBJ whole genome shotgun (WGS) entry which is preliminary data.</text>
</comment>
<evidence type="ECO:0000256" key="4">
    <source>
        <dbReference type="ARBA" id="ARBA00011738"/>
    </source>
</evidence>
<accession>A0A3E0W2J7</accession>
<sequence length="191" mass="19619">MRIHLGTDHAGLDFSRHLFDHLTAAGHEVIDHGPAGYDPIDDYPSFCINAALGVVRDQRAGVEALGIVFGGSGNGEQIAANKVSGARAALVWSEATALLARQHNDANLIAIGARQHTVDEAVAFIDTFIAEPFSFEERHARRIAQLAEYEATGAIAGIHVGADVAPDVVAGAASAASAATAATAASAASAE</sequence>
<evidence type="ECO:0000256" key="8">
    <source>
        <dbReference type="ARBA" id="ARBA00032117"/>
    </source>
</evidence>
<keyword evidence="7 9" id="KW-0413">Isomerase</keyword>
<organism evidence="9 10">
    <name type="scientific">Subtercola boreus</name>
    <dbReference type="NCBI Taxonomy" id="120213"/>
    <lineage>
        <taxon>Bacteria</taxon>
        <taxon>Bacillati</taxon>
        <taxon>Actinomycetota</taxon>
        <taxon>Actinomycetes</taxon>
        <taxon>Micrococcales</taxon>
        <taxon>Microbacteriaceae</taxon>
        <taxon>Subtercola</taxon>
    </lineage>
</organism>
<proteinExistence type="inferred from homology"/>
<dbReference type="RefSeq" id="WP_116410738.1">
    <property type="nucleotide sequence ID" value="NZ_NBXB01000016.1"/>
</dbReference>
<evidence type="ECO:0000313" key="9">
    <source>
        <dbReference type="EMBL" id="RFA15999.1"/>
    </source>
</evidence>